<protein>
    <submittedName>
        <fullName evidence="1">Glutamate--cysteine ligase</fullName>
        <ecNumber evidence="1">6.3.2.2</ecNumber>
    </submittedName>
</protein>
<dbReference type="Pfam" id="PF08886">
    <property type="entry name" value="GshA"/>
    <property type="match status" value="1"/>
</dbReference>
<dbReference type="EC" id="6.3.2.2" evidence="1"/>
<dbReference type="NCBIfam" id="TIGR02049">
    <property type="entry name" value="gshA_ferroox"/>
    <property type="match status" value="1"/>
</dbReference>
<dbReference type="RefSeq" id="WP_011996410.1">
    <property type="nucleotide sequence ID" value="NC_009727.1"/>
</dbReference>
<dbReference type="HOGENOM" id="CLU_635836_0_0_6"/>
<dbReference type="GO" id="GO:0004357">
    <property type="term" value="F:glutamate-cysteine ligase activity"/>
    <property type="evidence" value="ECO:0007669"/>
    <property type="project" value="UniProtKB-EC"/>
</dbReference>
<dbReference type="Gene3D" id="3.40.50.11280">
    <property type="entry name" value="Glutamate-cysteine ligase, N-terminal domain"/>
    <property type="match status" value="1"/>
</dbReference>
<dbReference type="KEGG" id="cbd:CBUD_0105"/>
<dbReference type="InterPro" id="IPR011718">
    <property type="entry name" value="GshA"/>
</dbReference>
<proteinExistence type="predicted"/>
<evidence type="ECO:0000313" key="2">
    <source>
        <dbReference type="Proteomes" id="UP000008555"/>
    </source>
</evidence>
<sequence>MSHNPSELNEITLPINPLNSLEKLFFQHQVDIESWFRKQWLKTPPPFYTSVDLRNAGFKIAPVDTNLFPAGFNNLNPDYMPLYIQAVQATIAEICPDVTRLLLVPESHSRNIYYLESLGALTEILKKAGFEVRIGSLDESQKEPRTHELPSGQQLLIEPLLRKGDQVGVKDFFPCCVILNNDLSGSIPDIFQNVNQWIMPAPQLGWAMRLKSGHFRAYAEVAEEFAAMIDIDPWLISPLFDQCPEVNFLKKEGEECLVKRAQGVLRAIKKKYDQYHIEEDPFLAVKADAGTYGMAVMMIQEAETLRHLNRKQRTRMSTSKGGVPVTKAIVQEGVYTFETAGKGNAVAEPVVYLFGRHVIGGFYRIHRGRGPNENLNSPGMDFIPMAFDFACNAPSFSDNKSVNRFYIYGVIARLAALATARELLLLKGAKGENKF</sequence>
<reference evidence="1 2" key="1">
    <citation type="journal article" date="2009" name="Infect. Immun.">
        <title>Comparative genomics reveal extensive transposon-mediated genomic plasticity and diversity among potential effector proteins within the genus Coxiella.</title>
        <authorList>
            <person name="Beare P.A."/>
            <person name="Unsworth N."/>
            <person name="Andoh M."/>
            <person name="Voth D.E."/>
            <person name="Omsland A."/>
            <person name="Gilk S.D."/>
            <person name="Williams K.P."/>
            <person name="Sobral B.W."/>
            <person name="Kupko J.J.III."/>
            <person name="Porcella S.F."/>
            <person name="Samuel J.E."/>
            <person name="Heinzen R.A."/>
        </authorList>
    </citation>
    <scope>NUCLEOTIDE SEQUENCE [LARGE SCALE GENOMIC DNA]</scope>
    <source>
        <strain evidence="1 2">Dugway 5J108-111</strain>
    </source>
</reference>
<name>A9KB92_COXBN</name>
<organism evidence="1 2">
    <name type="scientific">Coxiella burnetii (strain Dugway 5J108-111)</name>
    <dbReference type="NCBI Taxonomy" id="434922"/>
    <lineage>
        <taxon>Bacteria</taxon>
        <taxon>Pseudomonadati</taxon>
        <taxon>Pseudomonadota</taxon>
        <taxon>Gammaproteobacteria</taxon>
        <taxon>Legionellales</taxon>
        <taxon>Coxiellaceae</taxon>
        <taxon>Coxiella</taxon>
    </lineage>
</organism>
<dbReference type="Proteomes" id="UP000008555">
    <property type="component" value="Chromosome"/>
</dbReference>
<dbReference type="InterPro" id="IPR042520">
    <property type="entry name" value="GshA_N"/>
</dbReference>
<dbReference type="AlphaFoldDB" id="A9KB92"/>
<evidence type="ECO:0000313" key="1">
    <source>
        <dbReference type="EMBL" id="ABS76888.1"/>
    </source>
</evidence>
<accession>A9KB92</accession>
<dbReference type="EMBL" id="CP000733">
    <property type="protein sequence ID" value="ABS76888.1"/>
    <property type="molecule type" value="Genomic_DNA"/>
</dbReference>
<keyword evidence="1" id="KW-0436">Ligase</keyword>
<gene>
    <name evidence="1" type="primary">gshA</name>
    <name evidence="1" type="ordered locus">CBUD_0105</name>
</gene>